<accession>A0A1R3S036</accession>
<dbReference type="EMBL" id="KV907494">
    <property type="protein sequence ID" value="OOG00084.1"/>
    <property type="molecule type" value="Genomic_DNA"/>
</dbReference>
<reference evidence="3" key="1">
    <citation type="journal article" date="2017" name="Genome Biol.">
        <title>Comparative genomics reveals high biological diversity and specific adaptations in the industrially and medically important fungal genus Aspergillus.</title>
        <authorList>
            <person name="de Vries R.P."/>
            <person name="Riley R."/>
            <person name="Wiebenga A."/>
            <person name="Aguilar-Osorio G."/>
            <person name="Amillis S."/>
            <person name="Uchima C.A."/>
            <person name="Anderluh G."/>
            <person name="Asadollahi M."/>
            <person name="Askin M."/>
            <person name="Barry K."/>
            <person name="Battaglia E."/>
            <person name="Bayram O."/>
            <person name="Benocci T."/>
            <person name="Braus-Stromeyer S.A."/>
            <person name="Caldana C."/>
            <person name="Canovas D."/>
            <person name="Cerqueira G.C."/>
            <person name="Chen F."/>
            <person name="Chen W."/>
            <person name="Choi C."/>
            <person name="Clum A."/>
            <person name="Dos Santos R.A."/>
            <person name="Damasio A.R."/>
            <person name="Diallinas G."/>
            <person name="Emri T."/>
            <person name="Fekete E."/>
            <person name="Flipphi M."/>
            <person name="Freyberg S."/>
            <person name="Gallo A."/>
            <person name="Gournas C."/>
            <person name="Habgood R."/>
            <person name="Hainaut M."/>
            <person name="Harispe M.L."/>
            <person name="Henrissat B."/>
            <person name="Hilden K.S."/>
            <person name="Hope R."/>
            <person name="Hossain A."/>
            <person name="Karabika E."/>
            <person name="Karaffa L."/>
            <person name="Karanyi Z."/>
            <person name="Krasevec N."/>
            <person name="Kuo A."/>
            <person name="Kusch H."/>
            <person name="LaButti K."/>
            <person name="Lagendijk E.L."/>
            <person name="Lapidus A."/>
            <person name="Levasseur A."/>
            <person name="Lindquist E."/>
            <person name="Lipzen A."/>
            <person name="Logrieco A.F."/>
            <person name="MacCabe A."/>
            <person name="Maekelae M.R."/>
            <person name="Malavazi I."/>
            <person name="Melin P."/>
            <person name="Meyer V."/>
            <person name="Mielnichuk N."/>
            <person name="Miskei M."/>
            <person name="Molnar A.P."/>
            <person name="Mule G."/>
            <person name="Ngan C.Y."/>
            <person name="Orejas M."/>
            <person name="Orosz E."/>
            <person name="Ouedraogo J.P."/>
            <person name="Overkamp K.M."/>
            <person name="Park H.-S."/>
            <person name="Perrone G."/>
            <person name="Piumi F."/>
            <person name="Punt P.J."/>
            <person name="Ram A.F."/>
            <person name="Ramon A."/>
            <person name="Rauscher S."/>
            <person name="Record E."/>
            <person name="Riano-Pachon D.M."/>
            <person name="Robert V."/>
            <person name="Roehrig J."/>
            <person name="Ruller R."/>
            <person name="Salamov A."/>
            <person name="Salih N.S."/>
            <person name="Samson R.A."/>
            <person name="Sandor E."/>
            <person name="Sanguinetti M."/>
            <person name="Schuetze T."/>
            <person name="Sepcic K."/>
            <person name="Shelest E."/>
            <person name="Sherlock G."/>
            <person name="Sophianopoulou V."/>
            <person name="Squina F.M."/>
            <person name="Sun H."/>
            <person name="Susca A."/>
            <person name="Todd R.B."/>
            <person name="Tsang A."/>
            <person name="Unkles S.E."/>
            <person name="van de Wiele N."/>
            <person name="van Rossen-Uffink D."/>
            <person name="Oliveira J.V."/>
            <person name="Vesth T.C."/>
            <person name="Visser J."/>
            <person name="Yu J.-H."/>
            <person name="Zhou M."/>
            <person name="Andersen M.R."/>
            <person name="Archer D.B."/>
            <person name="Baker S.E."/>
            <person name="Benoit I."/>
            <person name="Brakhage A.A."/>
            <person name="Braus G.H."/>
            <person name="Fischer R."/>
            <person name="Frisvad J.C."/>
            <person name="Goldman G.H."/>
            <person name="Houbraken J."/>
            <person name="Oakley B."/>
            <person name="Pocsi I."/>
            <person name="Scazzocchio C."/>
            <person name="Seiboth B."/>
            <person name="vanKuyk P.A."/>
            <person name="Wortman J."/>
            <person name="Dyer P.S."/>
            <person name="Grigoriev I.V."/>
        </authorList>
    </citation>
    <scope>NUCLEOTIDE SEQUENCE [LARGE SCALE GENOMIC DNA]</scope>
    <source>
        <strain evidence="3">ITEM 5010</strain>
    </source>
</reference>
<dbReference type="Proteomes" id="UP000188318">
    <property type="component" value="Unassembled WGS sequence"/>
</dbReference>
<organism evidence="2 3">
    <name type="scientific">Aspergillus carbonarius (strain ITEM 5010)</name>
    <dbReference type="NCBI Taxonomy" id="602072"/>
    <lineage>
        <taxon>Eukaryota</taxon>
        <taxon>Fungi</taxon>
        <taxon>Dikarya</taxon>
        <taxon>Ascomycota</taxon>
        <taxon>Pezizomycotina</taxon>
        <taxon>Eurotiomycetes</taxon>
        <taxon>Eurotiomycetidae</taxon>
        <taxon>Eurotiales</taxon>
        <taxon>Aspergillaceae</taxon>
        <taxon>Aspergillus</taxon>
        <taxon>Aspergillus subgen. Circumdati</taxon>
    </lineage>
</organism>
<sequence>MHIRIKESGSNHEQTPLKSDDSWATPHRFKETQPDDSQLDTSLKIYGYALIYQCSKLFQTICRDCVRCRFYYIAKLERNGMMMPGY</sequence>
<dbReference type="AlphaFoldDB" id="A0A1R3S036"/>
<gene>
    <name evidence="2" type="ORF">ASPCADRAFT_203970</name>
</gene>
<feature type="region of interest" description="Disordered" evidence="1">
    <location>
        <begin position="1"/>
        <end position="35"/>
    </location>
</feature>
<evidence type="ECO:0000256" key="1">
    <source>
        <dbReference type="SAM" id="MobiDB-lite"/>
    </source>
</evidence>
<name>A0A1R3S036_ASPC5</name>
<protein>
    <submittedName>
        <fullName evidence="2">Uncharacterized protein</fullName>
    </submittedName>
</protein>
<feature type="compositionally biased region" description="Basic and acidic residues" evidence="1">
    <location>
        <begin position="1"/>
        <end position="10"/>
    </location>
</feature>
<proteinExistence type="predicted"/>
<keyword evidence="3" id="KW-1185">Reference proteome</keyword>
<dbReference type="VEuPathDB" id="FungiDB:ASPCADRAFT_203970"/>
<feature type="non-terminal residue" evidence="2">
    <location>
        <position position="86"/>
    </location>
</feature>
<evidence type="ECO:0000313" key="2">
    <source>
        <dbReference type="EMBL" id="OOG00084.1"/>
    </source>
</evidence>
<evidence type="ECO:0000313" key="3">
    <source>
        <dbReference type="Proteomes" id="UP000188318"/>
    </source>
</evidence>